<evidence type="ECO:0000313" key="1">
    <source>
        <dbReference type="EMBL" id="KAF9648131.1"/>
    </source>
</evidence>
<comment type="caution">
    <text evidence="1">The sequence shown here is derived from an EMBL/GenBank/DDBJ whole genome shotgun (WGS) entry which is preliminary data.</text>
</comment>
<keyword evidence="2" id="KW-1185">Reference proteome</keyword>
<protein>
    <submittedName>
        <fullName evidence="1">Uncharacterized protein</fullName>
    </submittedName>
</protein>
<reference evidence="1" key="1">
    <citation type="submission" date="2019-10" db="EMBL/GenBank/DDBJ databases">
        <authorList>
            <consortium name="DOE Joint Genome Institute"/>
            <person name="Kuo A."/>
            <person name="Miyauchi S."/>
            <person name="Kiss E."/>
            <person name="Drula E."/>
            <person name="Kohler A."/>
            <person name="Sanchez-Garcia M."/>
            <person name="Andreopoulos B."/>
            <person name="Barry K.W."/>
            <person name="Bonito G."/>
            <person name="Buee M."/>
            <person name="Carver A."/>
            <person name="Chen C."/>
            <person name="Cichocki N."/>
            <person name="Clum A."/>
            <person name="Culley D."/>
            <person name="Crous P.W."/>
            <person name="Fauchery L."/>
            <person name="Girlanda M."/>
            <person name="Hayes R."/>
            <person name="Keri Z."/>
            <person name="Labutti K."/>
            <person name="Lipzen A."/>
            <person name="Lombard V."/>
            <person name="Magnuson J."/>
            <person name="Maillard F."/>
            <person name="Morin E."/>
            <person name="Murat C."/>
            <person name="Nolan M."/>
            <person name="Ohm R."/>
            <person name="Pangilinan J."/>
            <person name="Pereira M."/>
            <person name="Perotto S."/>
            <person name="Peter M."/>
            <person name="Riley R."/>
            <person name="Sitrit Y."/>
            <person name="Stielow B."/>
            <person name="Szollosi G."/>
            <person name="Zifcakova L."/>
            <person name="Stursova M."/>
            <person name="Spatafora J.W."/>
            <person name="Tedersoo L."/>
            <person name="Vaario L.-M."/>
            <person name="Yamada A."/>
            <person name="Yan M."/>
            <person name="Wang P."/>
            <person name="Xu J."/>
            <person name="Bruns T."/>
            <person name="Baldrian P."/>
            <person name="Vilgalys R."/>
            <person name="Henrissat B."/>
            <person name="Grigoriev I.V."/>
            <person name="Hibbett D."/>
            <person name="Nagy L.G."/>
            <person name="Martin F.M."/>
        </authorList>
    </citation>
    <scope>NUCLEOTIDE SEQUENCE</scope>
    <source>
        <strain evidence="1">P2</strain>
    </source>
</reference>
<accession>A0ACB6ZFC8</accession>
<dbReference type="EMBL" id="MU118019">
    <property type="protein sequence ID" value="KAF9648131.1"/>
    <property type="molecule type" value="Genomic_DNA"/>
</dbReference>
<reference evidence="1" key="2">
    <citation type="journal article" date="2020" name="Nat. Commun.">
        <title>Large-scale genome sequencing of mycorrhizal fungi provides insights into the early evolution of symbiotic traits.</title>
        <authorList>
            <person name="Miyauchi S."/>
            <person name="Kiss E."/>
            <person name="Kuo A."/>
            <person name="Drula E."/>
            <person name="Kohler A."/>
            <person name="Sanchez-Garcia M."/>
            <person name="Morin E."/>
            <person name="Andreopoulos B."/>
            <person name="Barry K.W."/>
            <person name="Bonito G."/>
            <person name="Buee M."/>
            <person name="Carver A."/>
            <person name="Chen C."/>
            <person name="Cichocki N."/>
            <person name="Clum A."/>
            <person name="Culley D."/>
            <person name="Crous P.W."/>
            <person name="Fauchery L."/>
            <person name="Girlanda M."/>
            <person name="Hayes R.D."/>
            <person name="Keri Z."/>
            <person name="LaButti K."/>
            <person name="Lipzen A."/>
            <person name="Lombard V."/>
            <person name="Magnuson J."/>
            <person name="Maillard F."/>
            <person name="Murat C."/>
            <person name="Nolan M."/>
            <person name="Ohm R.A."/>
            <person name="Pangilinan J."/>
            <person name="Pereira M.F."/>
            <person name="Perotto S."/>
            <person name="Peter M."/>
            <person name="Pfister S."/>
            <person name="Riley R."/>
            <person name="Sitrit Y."/>
            <person name="Stielow J.B."/>
            <person name="Szollosi G."/>
            <person name="Zifcakova L."/>
            <person name="Stursova M."/>
            <person name="Spatafora J.W."/>
            <person name="Tedersoo L."/>
            <person name="Vaario L.M."/>
            <person name="Yamada A."/>
            <person name="Yan M."/>
            <person name="Wang P."/>
            <person name="Xu J."/>
            <person name="Bruns T."/>
            <person name="Baldrian P."/>
            <person name="Vilgalys R."/>
            <person name="Dunand C."/>
            <person name="Henrissat B."/>
            <person name="Grigoriev I.V."/>
            <person name="Hibbett D."/>
            <person name="Nagy L.G."/>
            <person name="Martin F.M."/>
        </authorList>
    </citation>
    <scope>NUCLEOTIDE SEQUENCE</scope>
    <source>
        <strain evidence="1">P2</strain>
    </source>
</reference>
<gene>
    <name evidence="1" type="ORF">BDM02DRAFT_3115912</name>
</gene>
<proteinExistence type="predicted"/>
<sequence length="62" mass="7007">MKSLACSGRPDVAFMLWDHAEMLYGVIFDASVLNILLETIHLFMSPIEMKWSSLRLAPDHGT</sequence>
<evidence type="ECO:0000313" key="2">
    <source>
        <dbReference type="Proteomes" id="UP000886501"/>
    </source>
</evidence>
<organism evidence="1 2">
    <name type="scientific">Thelephora ganbajun</name>
    <name type="common">Ganba fungus</name>
    <dbReference type="NCBI Taxonomy" id="370292"/>
    <lineage>
        <taxon>Eukaryota</taxon>
        <taxon>Fungi</taxon>
        <taxon>Dikarya</taxon>
        <taxon>Basidiomycota</taxon>
        <taxon>Agaricomycotina</taxon>
        <taxon>Agaricomycetes</taxon>
        <taxon>Thelephorales</taxon>
        <taxon>Thelephoraceae</taxon>
        <taxon>Thelephora</taxon>
    </lineage>
</organism>
<dbReference type="Proteomes" id="UP000886501">
    <property type="component" value="Unassembled WGS sequence"/>
</dbReference>
<name>A0ACB6ZFC8_THEGA</name>